<evidence type="ECO:0000313" key="2">
    <source>
        <dbReference type="Proteomes" id="UP000032142"/>
    </source>
</evidence>
<accession>A0A0B0PBD3</accession>
<dbReference type="Proteomes" id="UP000032142">
    <property type="component" value="Unassembled WGS sequence"/>
</dbReference>
<reference evidence="2" key="1">
    <citation type="submission" date="2014-09" db="EMBL/GenBank/DDBJ databases">
        <authorList>
            <person name="Mudge J."/>
            <person name="Ramaraj T."/>
            <person name="Lindquist I.E."/>
            <person name="Bharti A.K."/>
            <person name="Sundararajan A."/>
            <person name="Cameron C.T."/>
            <person name="Woodward J.E."/>
            <person name="May G.D."/>
            <person name="Brubaker C."/>
            <person name="Broadhvest J."/>
            <person name="Wilkins T.A."/>
        </authorList>
    </citation>
    <scope>NUCLEOTIDE SEQUENCE</scope>
    <source>
        <strain evidence="2">cv. AKA8401</strain>
    </source>
</reference>
<keyword evidence="2" id="KW-1185">Reference proteome</keyword>
<dbReference type="AlphaFoldDB" id="A0A0B0PBD3"/>
<name>A0A0B0PBD3_GOSAR</name>
<gene>
    <name evidence="1" type="ORF">F383_30920</name>
</gene>
<sequence length="37" mass="4077">MCTRELNYMMGGAMCGNHQVSRIDLKRSTGDSLCIAL</sequence>
<evidence type="ECO:0000313" key="1">
    <source>
        <dbReference type="EMBL" id="KHG24108.1"/>
    </source>
</evidence>
<protein>
    <submittedName>
        <fullName evidence="1">Uncharacterized protein</fullName>
    </submittedName>
</protein>
<organism evidence="1 2">
    <name type="scientific">Gossypium arboreum</name>
    <name type="common">Tree cotton</name>
    <name type="synonym">Gossypium nanking</name>
    <dbReference type="NCBI Taxonomy" id="29729"/>
    <lineage>
        <taxon>Eukaryota</taxon>
        <taxon>Viridiplantae</taxon>
        <taxon>Streptophyta</taxon>
        <taxon>Embryophyta</taxon>
        <taxon>Tracheophyta</taxon>
        <taxon>Spermatophyta</taxon>
        <taxon>Magnoliopsida</taxon>
        <taxon>eudicotyledons</taxon>
        <taxon>Gunneridae</taxon>
        <taxon>Pentapetalae</taxon>
        <taxon>rosids</taxon>
        <taxon>malvids</taxon>
        <taxon>Malvales</taxon>
        <taxon>Malvaceae</taxon>
        <taxon>Malvoideae</taxon>
        <taxon>Gossypium</taxon>
    </lineage>
</organism>
<dbReference type="EMBL" id="KN427561">
    <property type="protein sequence ID" value="KHG24108.1"/>
    <property type="molecule type" value="Genomic_DNA"/>
</dbReference>
<proteinExistence type="predicted"/>